<name>A0A6L5GRK6_9FIRM</name>
<comment type="caution">
    <text evidence="6">The sequence shown here is derived from an EMBL/GenBank/DDBJ whole genome shotgun (WGS) entry which is preliminary data.</text>
</comment>
<evidence type="ECO:0000256" key="2">
    <source>
        <dbReference type="ARBA" id="ARBA00022490"/>
    </source>
</evidence>
<evidence type="ECO:0000256" key="4">
    <source>
        <dbReference type="ARBA" id="ARBA00023315"/>
    </source>
</evidence>
<keyword evidence="2" id="KW-0963">Cytoplasm</keyword>
<gene>
    <name evidence="6" type="primary">rimI</name>
    <name evidence="6" type="ORF">FRC53_04675</name>
</gene>
<evidence type="ECO:0000256" key="3">
    <source>
        <dbReference type="ARBA" id="ARBA00022679"/>
    </source>
</evidence>
<dbReference type="PROSITE" id="PS51186">
    <property type="entry name" value="GNAT"/>
    <property type="match status" value="1"/>
</dbReference>
<dbReference type="InterPro" id="IPR006464">
    <property type="entry name" value="AcTrfase_RimI/Ard1"/>
</dbReference>
<evidence type="ECO:0000259" key="5">
    <source>
        <dbReference type="PROSITE" id="PS51186"/>
    </source>
</evidence>
<dbReference type="CDD" id="cd04301">
    <property type="entry name" value="NAT_SF"/>
    <property type="match status" value="1"/>
</dbReference>
<dbReference type="InterPro" id="IPR050680">
    <property type="entry name" value="YpeA/RimI_acetyltransf"/>
</dbReference>
<accession>A0A6L5GRK6</accession>
<dbReference type="NCBIfam" id="TIGR01575">
    <property type="entry name" value="rimI"/>
    <property type="match status" value="1"/>
</dbReference>
<dbReference type="GO" id="GO:0008080">
    <property type="term" value="F:N-acetyltransferase activity"/>
    <property type="evidence" value="ECO:0007669"/>
    <property type="project" value="InterPro"/>
</dbReference>
<protein>
    <submittedName>
        <fullName evidence="6">Ribosomal-protein-alanine N-acetyltransferase</fullName>
    </submittedName>
</protein>
<dbReference type="Proteomes" id="UP000473648">
    <property type="component" value="Unassembled WGS sequence"/>
</dbReference>
<evidence type="ECO:0000313" key="7">
    <source>
        <dbReference type="Proteomes" id="UP000473648"/>
    </source>
</evidence>
<keyword evidence="4" id="KW-0012">Acyltransferase</keyword>
<keyword evidence="7" id="KW-1185">Reference proteome</keyword>
<dbReference type="AlphaFoldDB" id="A0A6L5GRK6"/>
<evidence type="ECO:0000256" key="1">
    <source>
        <dbReference type="ARBA" id="ARBA00005395"/>
    </source>
</evidence>
<dbReference type="Pfam" id="PF00583">
    <property type="entry name" value="Acetyltransf_1"/>
    <property type="match status" value="1"/>
</dbReference>
<dbReference type="SUPFAM" id="SSF55729">
    <property type="entry name" value="Acyl-CoA N-acyltransferases (Nat)"/>
    <property type="match status" value="1"/>
</dbReference>
<organism evidence="6 7">
    <name type="scientific">Candidatus Pseudoramibacter fermentans</name>
    <dbReference type="NCBI Taxonomy" id="2594427"/>
    <lineage>
        <taxon>Bacteria</taxon>
        <taxon>Bacillati</taxon>
        <taxon>Bacillota</taxon>
        <taxon>Clostridia</taxon>
        <taxon>Eubacteriales</taxon>
        <taxon>Eubacteriaceae</taxon>
        <taxon>Pseudoramibacter</taxon>
    </lineage>
</organism>
<comment type="similarity">
    <text evidence="1">Belongs to the acetyltransferase family. RimI subfamily.</text>
</comment>
<dbReference type="PANTHER" id="PTHR43420:SF12">
    <property type="entry name" value="N-ACETYLTRANSFERASE DOMAIN-CONTAINING PROTEIN"/>
    <property type="match status" value="1"/>
</dbReference>
<dbReference type="EMBL" id="VOGB01000004">
    <property type="protein sequence ID" value="MQM72712.1"/>
    <property type="molecule type" value="Genomic_DNA"/>
</dbReference>
<evidence type="ECO:0000313" key="6">
    <source>
        <dbReference type="EMBL" id="MQM72712.1"/>
    </source>
</evidence>
<dbReference type="InterPro" id="IPR000182">
    <property type="entry name" value="GNAT_dom"/>
</dbReference>
<reference evidence="6" key="1">
    <citation type="journal article" date="2020" name="Appl. Environ. Microbiol.">
        <title>Medium-Chain Fatty Acid Synthesis by 'Candidatus Weimeria bifida' gen. nov., sp. nov., and 'Candidatus Pseudoramibacter fermentans' sp. nov.</title>
        <authorList>
            <person name="Scarborough M.J."/>
            <person name="Myers K.S."/>
            <person name="Donohue T.J."/>
            <person name="Noguera D.R."/>
        </authorList>
    </citation>
    <scope>NUCLEOTIDE SEQUENCE</scope>
    <source>
        <strain evidence="6">EUB1.1</strain>
    </source>
</reference>
<dbReference type="InterPro" id="IPR016181">
    <property type="entry name" value="Acyl_CoA_acyltransferase"/>
</dbReference>
<dbReference type="PANTHER" id="PTHR43420">
    <property type="entry name" value="ACETYLTRANSFERASE"/>
    <property type="match status" value="1"/>
</dbReference>
<dbReference type="Gene3D" id="3.40.630.30">
    <property type="match status" value="1"/>
</dbReference>
<keyword evidence="3" id="KW-0808">Transferase</keyword>
<sequence length="171" mass="19764">MSNVWRPYDFRLMERSDLTQVMAVDWRSGLIPWPEHSFLEELENILAEYLVLVQNDSENHETAVVGFAGQWFVAGEAQLMKIAIDPDFQGNGLGRRLLKEIIARARLHDCQSMTLEVRTDNEPALKLYQSFGFEILGKRDHYYPNGSDAYVMDLVFPDDQGDRTKHEDIID</sequence>
<feature type="domain" description="N-acetyltransferase" evidence="5">
    <location>
        <begin position="8"/>
        <end position="157"/>
    </location>
</feature>
<proteinExistence type="inferred from homology"/>